<comment type="subcellular location">
    <subcellularLocation>
        <location evidence="1">Mitochondrion membrane</location>
        <topology evidence="1">Multi-pass membrane protein</topology>
    </subcellularLocation>
</comment>
<keyword evidence="6" id="KW-1133">Transmembrane helix</keyword>
<evidence type="ECO:0000256" key="6">
    <source>
        <dbReference type="ARBA" id="ARBA00022989"/>
    </source>
</evidence>
<evidence type="ECO:0000313" key="11">
    <source>
        <dbReference type="EMBL" id="OLQ00304.1"/>
    </source>
</evidence>
<dbReference type="SUPFAM" id="SSF103506">
    <property type="entry name" value="Mitochondrial carrier"/>
    <property type="match status" value="1"/>
</dbReference>
<dbReference type="InterPro" id="IPR018108">
    <property type="entry name" value="MCP_transmembrane"/>
</dbReference>
<dbReference type="PANTHER" id="PTHR45624">
    <property type="entry name" value="MITOCHONDRIAL BASIC AMINO ACIDS TRANSPORTER-RELATED"/>
    <property type="match status" value="1"/>
</dbReference>
<dbReference type="Proteomes" id="UP000186817">
    <property type="component" value="Unassembled WGS sequence"/>
</dbReference>
<organism evidence="11 12">
    <name type="scientific">Symbiodinium microadriaticum</name>
    <name type="common">Dinoflagellate</name>
    <name type="synonym">Zooxanthella microadriatica</name>
    <dbReference type="NCBI Taxonomy" id="2951"/>
    <lineage>
        <taxon>Eukaryota</taxon>
        <taxon>Sar</taxon>
        <taxon>Alveolata</taxon>
        <taxon>Dinophyceae</taxon>
        <taxon>Suessiales</taxon>
        <taxon>Symbiodiniaceae</taxon>
        <taxon>Symbiodinium</taxon>
    </lineage>
</organism>
<proteinExistence type="inferred from homology"/>
<accession>A0A1Q9DYP7</accession>
<dbReference type="InterPro" id="IPR050567">
    <property type="entry name" value="Mitochondrial_Carrier"/>
</dbReference>
<evidence type="ECO:0000256" key="5">
    <source>
        <dbReference type="ARBA" id="ARBA00022737"/>
    </source>
</evidence>
<feature type="repeat" description="Solcar" evidence="9">
    <location>
        <begin position="1"/>
        <end position="78"/>
    </location>
</feature>
<evidence type="ECO:0000256" key="4">
    <source>
        <dbReference type="ARBA" id="ARBA00022692"/>
    </source>
</evidence>
<feature type="repeat" description="Solcar" evidence="9">
    <location>
        <begin position="91"/>
        <end position="179"/>
    </location>
</feature>
<keyword evidence="5" id="KW-0677">Repeat</keyword>
<name>A0A1Q9DYP7_SYMMI</name>
<keyword evidence="3 10" id="KW-0813">Transport</keyword>
<evidence type="ECO:0000256" key="7">
    <source>
        <dbReference type="ARBA" id="ARBA00023128"/>
    </source>
</evidence>
<dbReference type="OrthoDB" id="434730at2759"/>
<keyword evidence="7" id="KW-0496">Mitochondrion</keyword>
<keyword evidence="12" id="KW-1185">Reference proteome</keyword>
<evidence type="ECO:0000256" key="1">
    <source>
        <dbReference type="ARBA" id="ARBA00004225"/>
    </source>
</evidence>
<comment type="caution">
    <text evidence="11">The sequence shown here is derived from an EMBL/GenBank/DDBJ whole genome shotgun (WGS) entry which is preliminary data.</text>
</comment>
<dbReference type="Pfam" id="PF00153">
    <property type="entry name" value="Mito_carr"/>
    <property type="match status" value="3"/>
</dbReference>
<dbReference type="EMBL" id="LSRX01000332">
    <property type="protein sequence ID" value="OLQ00304.1"/>
    <property type="molecule type" value="Genomic_DNA"/>
</dbReference>
<dbReference type="GO" id="GO:0031966">
    <property type="term" value="C:mitochondrial membrane"/>
    <property type="evidence" value="ECO:0007669"/>
    <property type="project" value="UniProtKB-SubCell"/>
</dbReference>
<evidence type="ECO:0000256" key="2">
    <source>
        <dbReference type="ARBA" id="ARBA00006375"/>
    </source>
</evidence>
<dbReference type="Gene3D" id="1.50.40.10">
    <property type="entry name" value="Mitochondrial carrier domain"/>
    <property type="match status" value="1"/>
</dbReference>
<dbReference type="GO" id="GO:0022857">
    <property type="term" value="F:transmembrane transporter activity"/>
    <property type="evidence" value="ECO:0007669"/>
    <property type="project" value="TreeGrafter"/>
</dbReference>
<keyword evidence="8 9" id="KW-0472">Membrane</keyword>
<gene>
    <name evidence="11" type="primary">mcfS</name>
    <name evidence="11" type="ORF">AK812_SmicGene17055</name>
</gene>
<dbReference type="PANTHER" id="PTHR45624:SF10">
    <property type="entry name" value="SLC (SOLUTE CARRIER) HOMOLOG"/>
    <property type="match status" value="1"/>
</dbReference>
<reference evidence="11 12" key="1">
    <citation type="submission" date="2016-02" db="EMBL/GenBank/DDBJ databases">
        <title>Genome analysis of coral dinoflagellate symbionts highlights evolutionary adaptations to a symbiotic lifestyle.</title>
        <authorList>
            <person name="Aranda M."/>
            <person name="Li Y."/>
            <person name="Liew Y.J."/>
            <person name="Baumgarten S."/>
            <person name="Simakov O."/>
            <person name="Wilson M."/>
            <person name="Piel J."/>
            <person name="Ashoor H."/>
            <person name="Bougouffa S."/>
            <person name="Bajic V.B."/>
            <person name="Ryu T."/>
            <person name="Ravasi T."/>
            <person name="Bayer T."/>
            <person name="Micklem G."/>
            <person name="Kim H."/>
            <person name="Bhak J."/>
            <person name="Lajeunesse T.C."/>
            <person name="Voolstra C.R."/>
        </authorList>
    </citation>
    <scope>NUCLEOTIDE SEQUENCE [LARGE SCALE GENOMIC DNA]</scope>
    <source>
        <strain evidence="11 12">CCMP2467</strain>
    </source>
</reference>
<dbReference type="InterPro" id="IPR023395">
    <property type="entry name" value="MCP_dom_sf"/>
</dbReference>
<evidence type="ECO:0000313" key="12">
    <source>
        <dbReference type="Proteomes" id="UP000186817"/>
    </source>
</evidence>
<dbReference type="OMA" id="QFAVYEF"/>
<evidence type="ECO:0000256" key="9">
    <source>
        <dbReference type="PROSITE-ProRule" id="PRU00282"/>
    </source>
</evidence>
<sequence length="270" mass="29529">MDFISGWTGGVCGTLLVHPLDTIRTRQAVHGLGLMTTLRGILQREGFASLYSGVFSPCLTSGVWKGVTMSAHYQTQSLLSKYRGLSRPQDLSVLDVAVCASVAGMVGGLVVSPAELVKSRTQICVEGNINPYKKELKQVAALLQPGAWTKAFRGAPLIVLRDGPGTFAYLGCYEYAKRQLETLSWPAWTKTALAASIAGPVGWMAIYPIEVVRIRFQGEQGWTSYTEVCKHIYARNGFSGFFLGLGTCLIRSSFQISCTLVIFESMRAWR</sequence>
<evidence type="ECO:0000256" key="3">
    <source>
        <dbReference type="ARBA" id="ARBA00022448"/>
    </source>
</evidence>
<protein>
    <submittedName>
        <fullName evidence="11">Mitochondrial substrate carrier family protein S</fullName>
    </submittedName>
</protein>
<feature type="repeat" description="Solcar" evidence="9">
    <location>
        <begin position="186"/>
        <end position="269"/>
    </location>
</feature>
<evidence type="ECO:0000256" key="10">
    <source>
        <dbReference type="RuleBase" id="RU000488"/>
    </source>
</evidence>
<keyword evidence="4 9" id="KW-0812">Transmembrane</keyword>
<comment type="similarity">
    <text evidence="2 10">Belongs to the mitochondrial carrier (TC 2.A.29) family.</text>
</comment>
<evidence type="ECO:0000256" key="8">
    <source>
        <dbReference type="ARBA" id="ARBA00023136"/>
    </source>
</evidence>
<dbReference type="AlphaFoldDB" id="A0A1Q9DYP7"/>
<dbReference type="PROSITE" id="PS50920">
    <property type="entry name" value="SOLCAR"/>
    <property type="match status" value="3"/>
</dbReference>